<name>A0ABW6C168_9BACT</name>
<dbReference type="EMBL" id="JBHUOX010000024">
    <property type="protein sequence ID" value="MFD3003137.1"/>
    <property type="molecule type" value="Genomic_DNA"/>
</dbReference>
<dbReference type="NCBIfam" id="NF006960">
    <property type="entry name" value="PRK09437.1"/>
    <property type="match status" value="1"/>
</dbReference>
<dbReference type="Pfam" id="PF00578">
    <property type="entry name" value="AhpC-TSA"/>
    <property type="match status" value="1"/>
</dbReference>
<dbReference type="PROSITE" id="PS51352">
    <property type="entry name" value="THIOREDOXIN_2"/>
    <property type="match status" value="1"/>
</dbReference>
<evidence type="ECO:0000256" key="3">
    <source>
        <dbReference type="ARBA" id="ARBA00013017"/>
    </source>
</evidence>
<dbReference type="RefSeq" id="WP_377489906.1">
    <property type="nucleotide sequence ID" value="NZ_JBHUOX010000024.1"/>
</dbReference>
<dbReference type="PANTHER" id="PTHR42801:SF4">
    <property type="entry name" value="AHPC_TSA FAMILY PROTEIN"/>
    <property type="match status" value="1"/>
</dbReference>
<evidence type="ECO:0000256" key="2">
    <source>
        <dbReference type="ARBA" id="ARBA00011245"/>
    </source>
</evidence>
<evidence type="ECO:0000256" key="8">
    <source>
        <dbReference type="ARBA" id="ARBA00023284"/>
    </source>
</evidence>
<dbReference type="GO" id="GO:0140824">
    <property type="term" value="F:thioredoxin-dependent peroxiredoxin activity"/>
    <property type="evidence" value="ECO:0007669"/>
    <property type="project" value="UniProtKB-EC"/>
</dbReference>
<dbReference type="InterPro" id="IPR000866">
    <property type="entry name" value="AhpC/TSA"/>
</dbReference>
<keyword evidence="15" id="KW-1185">Reference proteome</keyword>
<comment type="caution">
    <text evidence="14">The sequence shown here is derived from an EMBL/GenBank/DDBJ whole genome shotgun (WGS) entry which is preliminary data.</text>
</comment>
<reference evidence="15" key="1">
    <citation type="journal article" date="2019" name="Int. J. Syst. Evol. Microbiol.">
        <title>The Global Catalogue of Microorganisms (GCM) 10K type strain sequencing project: providing services to taxonomists for standard genome sequencing and annotation.</title>
        <authorList>
            <consortium name="The Broad Institute Genomics Platform"/>
            <consortium name="The Broad Institute Genome Sequencing Center for Infectious Disease"/>
            <person name="Wu L."/>
            <person name="Ma J."/>
        </authorList>
    </citation>
    <scope>NUCLEOTIDE SEQUENCE [LARGE SCALE GENOMIC DNA]</scope>
    <source>
        <strain evidence="15">KCTC 23984</strain>
    </source>
</reference>
<dbReference type="InterPro" id="IPR036249">
    <property type="entry name" value="Thioredoxin-like_sf"/>
</dbReference>
<evidence type="ECO:0000256" key="6">
    <source>
        <dbReference type="ARBA" id="ARBA00023002"/>
    </source>
</evidence>
<dbReference type="PIRSF" id="PIRSF000239">
    <property type="entry name" value="AHPC"/>
    <property type="match status" value="1"/>
</dbReference>
<keyword evidence="6 14" id="KW-0560">Oxidoreductase</keyword>
<dbReference type="Gene3D" id="3.40.30.10">
    <property type="entry name" value="Glutaredoxin"/>
    <property type="match status" value="1"/>
</dbReference>
<dbReference type="SUPFAM" id="SSF52833">
    <property type="entry name" value="Thioredoxin-like"/>
    <property type="match status" value="1"/>
</dbReference>
<protein>
    <recommendedName>
        <fullName evidence="3">thioredoxin-dependent peroxiredoxin</fullName>
        <ecNumber evidence="3">1.11.1.24</ecNumber>
    </recommendedName>
    <alternativeName>
        <fullName evidence="9">Thioredoxin peroxidase</fullName>
    </alternativeName>
    <alternativeName>
        <fullName evidence="11">Thioredoxin-dependent peroxiredoxin Bcp</fullName>
    </alternativeName>
</protein>
<keyword evidence="5" id="KW-0049">Antioxidant</keyword>
<comment type="catalytic activity">
    <reaction evidence="12">
        <text>a hydroperoxide + [thioredoxin]-dithiol = an alcohol + [thioredoxin]-disulfide + H2O</text>
        <dbReference type="Rhea" id="RHEA:62620"/>
        <dbReference type="Rhea" id="RHEA-COMP:10698"/>
        <dbReference type="Rhea" id="RHEA-COMP:10700"/>
        <dbReference type="ChEBI" id="CHEBI:15377"/>
        <dbReference type="ChEBI" id="CHEBI:29950"/>
        <dbReference type="ChEBI" id="CHEBI:30879"/>
        <dbReference type="ChEBI" id="CHEBI:35924"/>
        <dbReference type="ChEBI" id="CHEBI:50058"/>
        <dbReference type="EC" id="1.11.1.24"/>
    </reaction>
</comment>
<dbReference type="InterPro" id="IPR050924">
    <property type="entry name" value="Peroxiredoxin_BCP/PrxQ"/>
</dbReference>
<evidence type="ECO:0000256" key="7">
    <source>
        <dbReference type="ARBA" id="ARBA00023157"/>
    </source>
</evidence>
<proteinExistence type="inferred from homology"/>
<dbReference type="CDD" id="cd03017">
    <property type="entry name" value="PRX_BCP"/>
    <property type="match status" value="1"/>
</dbReference>
<comment type="similarity">
    <text evidence="10">Belongs to the peroxiredoxin family. BCP/PrxQ subfamily.</text>
</comment>
<evidence type="ECO:0000256" key="4">
    <source>
        <dbReference type="ARBA" id="ARBA00022559"/>
    </source>
</evidence>
<evidence type="ECO:0000256" key="12">
    <source>
        <dbReference type="ARBA" id="ARBA00049091"/>
    </source>
</evidence>
<evidence type="ECO:0000313" key="14">
    <source>
        <dbReference type="EMBL" id="MFD3003137.1"/>
    </source>
</evidence>
<accession>A0ABW6C168</accession>
<keyword evidence="8" id="KW-0676">Redox-active center</keyword>
<dbReference type="InterPro" id="IPR024706">
    <property type="entry name" value="Peroxiredoxin_AhpC-typ"/>
</dbReference>
<organism evidence="14 15">
    <name type="scientific">Pontibacter toksunensis</name>
    <dbReference type="NCBI Taxonomy" id="1332631"/>
    <lineage>
        <taxon>Bacteria</taxon>
        <taxon>Pseudomonadati</taxon>
        <taxon>Bacteroidota</taxon>
        <taxon>Cytophagia</taxon>
        <taxon>Cytophagales</taxon>
        <taxon>Hymenobacteraceae</taxon>
        <taxon>Pontibacter</taxon>
    </lineage>
</organism>
<gene>
    <name evidence="14" type="primary">bcp</name>
    <name evidence="14" type="ORF">ACFS7Z_22430</name>
</gene>
<evidence type="ECO:0000256" key="5">
    <source>
        <dbReference type="ARBA" id="ARBA00022862"/>
    </source>
</evidence>
<evidence type="ECO:0000256" key="11">
    <source>
        <dbReference type="ARBA" id="ARBA00042639"/>
    </source>
</evidence>
<dbReference type="Proteomes" id="UP001597641">
    <property type="component" value="Unassembled WGS sequence"/>
</dbReference>
<dbReference type="EC" id="1.11.1.24" evidence="3"/>
<dbReference type="PANTHER" id="PTHR42801">
    <property type="entry name" value="THIOREDOXIN-DEPENDENT PEROXIDE REDUCTASE"/>
    <property type="match status" value="1"/>
</dbReference>
<dbReference type="InterPro" id="IPR013766">
    <property type="entry name" value="Thioredoxin_domain"/>
</dbReference>
<comment type="subunit">
    <text evidence="2">Monomer.</text>
</comment>
<feature type="domain" description="Thioredoxin" evidence="13">
    <location>
        <begin position="3"/>
        <end position="150"/>
    </location>
</feature>
<evidence type="ECO:0000313" key="15">
    <source>
        <dbReference type="Proteomes" id="UP001597641"/>
    </source>
</evidence>
<keyword evidence="4 14" id="KW-0575">Peroxidase</keyword>
<comment type="function">
    <text evidence="1">Thiol-specific peroxidase that catalyzes the reduction of hydrogen peroxide and organic hydroperoxides to water and alcohols, respectively. Plays a role in cell protection against oxidative stress by detoxifying peroxides and as sensor of hydrogen peroxide-mediated signaling events.</text>
</comment>
<evidence type="ECO:0000256" key="9">
    <source>
        <dbReference type="ARBA" id="ARBA00032824"/>
    </source>
</evidence>
<evidence type="ECO:0000259" key="13">
    <source>
        <dbReference type="PROSITE" id="PS51352"/>
    </source>
</evidence>
<sequence length="150" mass="17220">MELNIGDKAPEFEGKDQQGKTVKLSDYRGRKVILYFYPKDDTPGCTAQACNLRDNYSDLQQEGYEVIGVSTDDEKSHQKFISKFELPFTLIADTEKQIVEQYGVWQEKSMYGRKYMGTMRFTFVIDENGVIQDIIKKVKTGEHSGQILAK</sequence>
<keyword evidence="7" id="KW-1015">Disulfide bond</keyword>
<evidence type="ECO:0000256" key="10">
    <source>
        <dbReference type="ARBA" id="ARBA00038489"/>
    </source>
</evidence>
<evidence type="ECO:0000256" key="1">
    <source>
        <dbReference type="ARBA" id="ARBA00003330"/>
    </source>
</evidence>